<keyword evidence="2" id="KW-0539">Nucleus</keyword>
<evidence type="ECO:0000313" key="5">
    <source>
        <dbReference type="EMBL" id="CAH0476122.1"/>
    </source>
</evidence>
<accession>A0AAU9KP80</accession>
<dbReference type="GO" id="GO:0005681">
    <property type="term" value="C:spliceosomal complex"/>
    <property type="evidence" value="ECO:0007669"/>
    <property type="project" value="TreeGrafter"/>
</dbReference>
<name>A0AAU9KP80_9STRA</name>
<evidence type="ECO:0000256" key="3">
    <source>
        <dbReference type="SAM" id="MobiDB-lite"/>
    </source>
</evidence>
<feature type="compositionally biased region" description="Basic residues" evidence="3">
    <location>
        <begin position="293"/>
        <end position="319"/>
    </location>
</feature>
<dbReference type="GO" id="GO:0000398">
    <property type="term" value="P:mRNA splicing, via spliceosome"/>
    <property type="evidence" value="ECO:0007669"/>
    <property type="project" value="InterPro"/>
</dbReference>
<feature type="region of interest" description="Disordered" evidence="3">
    <location>
        <begin position="205"/>
        <end position="319"/>
    </location>
</feature>
<dbReference type="Proteomes" id="UP001160483">
    <property type="component" value="Unassembled WGS sequence"/>
</dbReference>
<dbReference type="EMBL" id="CAKKTJ010000136">
    <property type="protein sequence ID" value="CAH0476122.1"/>
    <property type="molecule type" value="Genomic_DNA"/>
</dbReference>
<reference evidence="5" key="1">
    <citation type="submission" date="2021-11" db="EMBL/GenBank/DDBJ databases">
        <authorList>
            <person name="Islam A."/>
            <person name="Islam S."/>
            <person name="Flora M.S."/>
            <person name="Rahman M."/>
            <person name="Ziaur R.M."/>
            <person name="Epstein J.H."/>
            <person name="Hassan M."/>
            <person name="Klassen M."/>
            <person name="Woodard K."/>
            <person name="Webb A."/>
            <person name="Webby R.J."/>
            <person name="El Zowalaty M.E."/>
        </authorList>
    </citation>
    <scope>NUCLEOTIDE SEQUENCE</scope>
    <source>
        <strain evidence="5">Pbs3</strain>
    </source>
</reference>
<organism evidence="5 6">
    <name type="scientific">Peronospora belbahrii</name>
    <dbReference type="NCBI Taxonomy" id="622444"/>
    <lineage>
        <taxon>Eukaryota</taxon>
        <taxon>Sar</taxon>
        <taxon>Stramenopiles</taxon>
        <taxon>Oomycota</taxon>
        <taxon>Peronosporomycetes</taxon>
        <taxon>Peronosporales</taxon>
        <taxon>Peronosporaceae</taxon>
        <taxon>Peronospora</taxon>
    </lineage>
</organism>
<dbReference type="InterPro" id="IPR026822">
    <property type="entry name" value="Spp2/MOS2_G-patch"/>
</dbReference>
<dbReference type="PANTHER" id="PTHR15818">
    <property type="entry name" value="G PATCH AND KOW-CONTAINING"/>
    <property type="match status" value="1"/>
</dbReference>
<sequence length="319" mass="36194">MKLGGFALKKSKKKALGASTGFSSFVSAASQDSKKVFVTDFDPNALVEDQVKPLVIPLLETNTWKAESSDGKIGTLTVELGALSADQEATTQLLAESKAPVDGNDMQQELVIPVISKREKRRAELFEDSEKRPKKEQQKPILQQNVVPGLDELQDVTEKYRHDVAQRPDAPDVHSDVYKSVPVEAFGAALLRGMGWKGDVDLEDVGEAPKPRHKLLGLGATKRPGEDKKTRKKRRKTETLDDKRRPGLKREDEKHLLDRERRRSCSMSRSRSDRRKRSRSRSYSHSRDDQGSSRRRGRDRDRHRRSRSHSRGSRSDRRH</sequence>
<dbReference type="Pfam" id="PF12656">
    <property type="entry name" value="G-patch_2"/>
    <property type="match status" value="1"/>
</dbReference>
<proteinExistence type="predicted"/>
<evidence type="ECO:0000259" key="4">
    <source>
        <dbReference type="Pfam" id="PF12656"/>
    </source>
</evidence>
<evidence type="ECO:0000256" key="2">
    <source>
        <dbReference type="ARBA" id="ARBA00023242"/>
    </source>
</evidence>
<feature type="domain" description="Spp2/MOS2 G-patch" evidence="4">
    <location>
        <begin position="175"/>
        <end position="223"/>
    </location>
</feature>
<dbReference type="PANTHER" id="PTHR15818:SF2">
    <property type="entry name" value="G-PATCH DOMAIN AND KOW MOTIFS-CONTAINING PROTEIN"/>
    <property type="match status" value="1"/>
</dbReference>
<feature type="compositionally biased region" description="Basic residues" evidence="3">
    <location>
        <begin position="272"/>
        <end position="284"/>
    </location>
</feature>
<gene>
    <name evidence="5" type="ORF">PBS003_LOCUS2917</name>
</gene>
<dbReference type="InterPro" id="IPR045166">
    <property type="entry name" value="Spp2-like"/>
</dbReference>
<protein>
    <recommendedName>
        <fullName evidence="4">Spp2/MOS2 G-patch domain-containing protein</fullName>
    </recommendedName>
</protein>
<evidence type="ECO:0000313" key="6">
    <source>
        <dbReference type="Proteomes" id="UP001160483"/>
    </source>
</evidence>
<dbReference type="AlphaFoldDB" id="A0AAU9KP80"/>
<comment type="subcellular location">
    <subcellularLocation>
        <location evidence="1">Nucleus</location>
    </subcellularLocation>
</comment>
<evidence type="ECO:0000256" key="1">
    <source>
        <dbReference type="ARBA" id="ARBA00004123"/>
    </source>
</evidence>
<feature type="compositionally biased region" description="Basic and acidic residues" evidence="3">
    <location>
        <begin position="237"/>
        <end position="263"/>
    </location>
</feature>
<comment type="caution">
    <text evidence="5">The sequence shown here is derived from an EMBL/GenBank/DDBJ whole genome shotgun (WGS) entry which is preliminary data.</text>
</comment>